<feature type="transmembrane region" description="Helical" evidence="2">
    <location>
        <begin position="6"/>
        <end position="26"/>
    </location>
</feature>
<gene>
    <name evidence="3" type="ORF">HNI00_07240</name>
</gene>
<accession>A0AA97B9P3</accession>
<sequence>MIEIVATLIGILAGIVGTFLSVQGHMRSVRKDYQARLDAEFQRQADAKVKEYAAQRDFEHLKRHHEQLKALVLELQKDEEALKDEVLELKVLSKGAFARIEQIAARLEGGNTGGTPRQ</sequence>
<feature type="coiled-coil region" evidence="1">
    <location>
        <begin position="58"/>
        <end position="92"/>
    </location>
</feature>
<evidence type="ECO:0000256" key="1">
    <source>
        <dbReference type="SAM" id="Coils"/>
    </source>
</evidence>
<dbReference type="AlphaFoldDB" id="A0AA97B9P3"/>
<reference evidence="3" key="1">
    <citation type="submission" date="2020-05" db="EMBL/GenBank/DDBJ databases">
        <authorList>
            <person name="Zhu T."/>
            <person name="Keshari N."/>
            <person name="Lu X."/>
        </authorList>
    </citation>
    <scope>NUCLEOTIDE SEQUENCE</scope>
    <source>
        <strain evidence="3">NK1-22</strain>
    </source>
</reference>
<evidence type="ECO:0000313" key="3">
    <source>
        <dbReference type="EMBL" id="WOB42970.1"/>
    </source>
</evidence>
<name>A0AA97B9P3_9CYAN</name>
<keyword evidence="2" id="KW-1133">Transmembrane helix</keyword>
<organism evidence="3">
    <name type="scientific">Thermoleptolyngbya oregonensis NK1-22</name>
    <dbReference type="NCBI Taxonomy" id="2547457"/>
    <lineage>
        <taxon>Bacteria</taxon>
        <taxon>Bacillati</taxon>
        <taxon>Cyanobacteriota</taxon>
        <taxon>Cyanophyceae</taxon>
        <taxon>Oculatellales</taxon>
        <taxon>Oculatellaceae</taxon>
        <taxon>Thermoleptolyngbya</taxon>
    </lineage>
</organism>
<proteinExistence type="predicted"/>
<keyword evidence="2" id="KW-0472">Membrane</keyword>
<evidence type="ECO:0000256" key="2">
    <source>
        <dbReference type="SAM" id="Phobius"/>
    </source>
</evidence>
<keyword evidence="1" id="KW-0175">Coiled coil</keyword>
<dbReference type="RefSeq" id="WP_316791998.1">
    <property type="nucleotide sequence ID" value="NZ_CP053540.1"/>
</dbReference>
<dbReference type="KEGG" id="tog:HNI00_07240"/>
<dbReference type="EMBL" id="CP053540">
    <property type="protein sequence ID" value="WOB42970.1"/>
    <property type="molecule type" value="Genomic_DNA"/>
</dbReference>
<keyword evidence="2" id="KW-0812">Transmembrane</keyword>
<protein>
    <submittedName>
        <fullName evidence="3">Uncharacterized protein</fullName>
    </submittedName>
</protein>